<keyword evidence="3" id="KW-1185">Reference proteome</keyword>
<dbReference type="Proteomes" id="UP001558613">
    <property type="component" value="Unassembled WGS sequence"/>
</dbReference>
<sequence length="94" mass="10422">MGRICGGVGSQRPLWLSHHSYPGFDPSVYRQRPVVMETCQDDRGQGTGAEEETKTTREHCQSQESQEGLSLAWRGVNIKVWSPICGSSLNPGQF</sequence>
<dbReference type="EMBL" id="JAYMGO010000008">
    <property type="protein sequence ID" value="KAL1270133.1"/>
    <property type="molecule type" value="Genomic_DNA"/>
</dbReference>
<accession>A0ABR3MZT1</accession>
<gene>
    <name evidence="2" type="ORF">QQF64_032422</name>
</gene>
<reference evidence="2 3" key="1">
    <citation type="submission" date="2023-09" db="EMBL/GenBank/DDBJ databases">
        <authorList>
            <person name="Wang M."/>
        </authorList>
    </citation>
    <scope>NUCLEOTIDE SEQUENCE [LARGE SCALE GENOMIC DNA]</scope>
    <source>
        <strain evidence="2">GT-2023</strain>
        <tissue evidence="2">Liver</tissue>
    </source>
</reference>
<comment type="caution">
    <text evidence="2">The sequence shown here is derived from an EMBL/GenBank/DDBJ whole genome shotgun (WGS) entry which is preliminary data.</text>
</comment>
<protein>
    <submittedName>
        <fullName evidence="2">Uncharacterized protein</fullName>
    </submittedName>
</protein>
<evidence type="ECO:0000313" key="2">
    <source>
        <dbReference type="EMBL" id="KAL1270133.1"/>
    </source>
</evidence>
<feature type="region of interest" description="Disordered" evidence="1">
    <location>
        <begin position="40"/>
        <end position="64"/>
    </location>
</feature>
<evidence type="ECO:0000256" key="1">
    <source>
        <dbReference type="SAM" id="MobiDB-lite"/>
    </source>
</evidence>
<name>A0ABR3MZT1_9TELE</name>
<evidence type="ECO:0000313" key="3">
    <source>
        <dbReference type="Proteomes" id="UP001558613"/>
    </source>
</evidence>
<feature type="compositionally biased region" description="Basic and acidic residues" evidence="1">
    <location>
        <begin position="51"/>
        <end position="61"/>
    </location>
</feature>
<proteinExistence type="predicted"/>
<organism evidence="2 3">
    <name type="scientific">Cirrhinus molitorella</name>
    <name type="common">mud carp</name>
    <dbReference type="NCBI Taxonomy" id="172907"/>
    <lineage>
        <taxon>Eukaryota</taxon>
        <taxon>Metazoa</taxon>
        <taxon>Chordata</taxon>
        <taxon>Craniata</taxon>
        <taxon>Vertebrata</taxon>
        <taxon>Euteleostomi</taxon>
        <taxon>Actinopterygii</taxon>
        <taxon>Neopterygii</taxon>
        <taxon>Teleostei</taxon>
        <taxon>Ostariophysi</taxon>
        <taxon>Cypriniformes</taxon>
        <taxon>Cyprinidae</taxon>
        <taxon>Labeoninae</taxon>
        <taxon>Labeonini</taxon>
        <taxon>Cirrhinus</taxon>
    </lineage>
</organism>